<evidence type="ECO:0000313" key="1">
    <source>
        <dbReference type="EMBL" id="KAJ3521607.1"/>
    </source>
</evidence>
<protein>
    <submittedName>
        <fullName evidence="1">Uncharacterized protein</fullName>
    </submittedName>
</protein>
<keyword evidence="2" id="KW-1185">Reference proteome</keyword>
<comment type="caution">
    <text evidence="1">The sequence shown here is derived from an EMBL/GenBank/DDBJ whole genome shotgun (WGS) entry which is preliminary data.</text>
</comment>
<sequence>MVLSTVDAALCIVALATTVLLYTYRRSNRPPYPPGPKGLPIIGNVFGMPEKRQWYTYSEWSRKYDSPIIYFEVLGTPIVVVNDFQTARDLFDKRGDIYSERPRMPMLNEALGFGWNFGFTADTSHSHLPSTRDGHDLQASDPPPEHTRKLHDAHAICMPVGSMTGSLILDISHGITVKANDDEYIEIAERAQDGMEKSGDANIVDIIPWIFQLPTWLPGMGWKKQILAWRALTGRHDSPGKCATSRMSLSRGRWLASLLLASRLPPLTALCFCQEKGAAKPCIVTDLLDNWKGSPTESITAAEKEYTIKCVASTAYSAGSDTTVAAFNVLVMTMMLFPDIQKKAQYQIDCIVGSERLPSFEDMDDLPYITAITDALSREILRWAAFVPLSVPHKTSEADVYKGYYIPKGAMIIGASYMTRRHTPSPTSSTRTASSPQTAYLTPMCRSPTPRSVSVADNAP</sequence>
<accession>A0ACC1RKR9</accession>
<dbReference type="EMBL" id="JANHOG010002616">
    <property type="protein sequence ID" value="KAJ3521607.1"/>
    <property type="molecule type" value="Genomic_DNA"/>
</dbReference>
<proteinExistence type="predicted"/>
<name>A0ACC1RKR9_9APHY</name>
<organism evidence="1 2">
    <name type="scientific">Phlebia brevispora</name>
    <dbReference type="NCBI Taxonomy" id="194682"/>
    <lineage>
        <taxon>Eukaryota</taxon>
        <taxon>Fungi</taxon>
        <taxon>Dikarya</taxon>
        <taxon>Basidiomycota</taxon>
        <taxon>Agaricomycotina</taxon>
        <taxon>Agaricomycetes</taxon>
        <taxon>Polyporales</taxon>
        <taxon>Meruliaceae</taxon>
        <taxon>Phlebia</taxon>
    </lineage>
</organism>
<evidence type="ECO:0000313" key="2">
    <source>
        <dbReference type="Proteomes" id="UP001148662"/>
    </source>
</evidence>
<dbReference type="Proteomes" id="UP001148662">
    <property type="component" value="Unassembled WGS sequence"/>
</dbReference>
<gene>
    <name evidence="1" type="ORF">NM688_g8996</name>
</gene>
<reference evidence="1" key="1">
    <citation type="submission" date="2022-07" db="EMBL/GenBank/DDBJ databases">
        <title>Genome Sequence of Phlebia brevispora.</title>
        <authorList>
            <person name="Buettner E."/>
        </authorList>
    </citation>
    <scope>NUCLEOTIDE SEQUENCE</scope>
    <source>
        <strain evidence="1">MPL23</strain>
    </source>
</reference>